<evidence type="ECO:0000256" key="1">
    <source>
        <dbReference type="SAM" id="SignalP"/>
    </source>
</evidence>
<feature type="signal peptide" evidence="1">
    <location>
        <begin position="1"/>
        <end position="21"/>
    </location>
</feature>
<reference evidence="3 4" key="1">
    <citation type="submission" date="2020-08" db="EMBL/GenBank/DDBJ databases">
        <title>Functional genomics of gut bacteria from endangered species of beetles.</title>
        <authorList>
            <person name="Carlos-Shanley C."/>
        </authorList>
    </citation>
    <scope>NUCLEOTIDE SEQUENCE [LARGE SCALE GENOMIC DNA]</scope>
    <source>
        <strain evidence="3 4">S00202</strain>
    </source>
</reference>
<comment type="caution">
    <text evidence="3">The sequence shown here is derived from an EMBL/GenBank/DDBJ whole genome shotgun (WGS) entry which is preliminary data.</text>
</comment>
<keyword evidence="1" id="KW-0732">Signal</keyword>
<organism evidence="3 4">
    <name type="scientific">Pseudomonas fluvialis</name>
    <dbReference type="NCBI Taxonomy" id="1793966"/>
    <lineage>
        <taxon>Bacteria</taxon>
        <taxon>Pseudomonadati</taxon>
        <taxon>Pseudomonadota</taxon>
        <taxon>Gammaproteobacteria</taxon>
        <taxon>Pseudomonadales</taxon>
        <taxon>Pseudomonadaceae</taxon>
        <taxon>Pseudomonas</taxon>
    </lineage>
</organism>
<feature type="chain" id="PRO_5031184758" evidence="1">
    <location>
        <begin position="22"/>
        <end position="254"/>
    </location>
</feature>
<accession>A0A7X0BYG7</accession>
<dbReference type="Gene3D" id="3.40.190.10">
    <property type="entry name" value="Periplasmic binding protein-like II"/>
    <property type="match status" value="2"/>
</dbReference>
<dbReference type="Proteomes" id="UP000557193">
    <property type="component" value="Unassembled WGS sequence"/>
</dbReference>
<name>A0A7X0BYG7_9PSED</name>
<evidence type="ECO:0000313" key="4">
    <source>
        <dbReference type="Proteomes" id="UP000557193"/>
    </source>
</evidence>
<evidence type="ECO:0000313" key="3">
    <source>
        <dbReference type="EMBL" id="MBB6343364.1"/>
    </source>
</evidence>
<evidence type="ECO:0000259" key="2">
    <source>
        <dbReference type="Pfam" id="PF00497"/>
    </source>
</evidence>
<dbReference type="RefSeq" id="WP_184685537.1">
    <property type="nucleotide sequence ID" value="NZ_JACHLL010000008.1"/>
</dbReference>
<dbReference type="InterPro" id="IPR001638">
    <property type="entry name" value="Solute-binding_3/MltF_N"/>
</dbReference>
<dbReference type="Pfam" id="PF00497">
    <property type="entry name" value="SBP_bac_3"/>
    <property type="match status" value="1"/>
</dbReference>
<protein>
    <submittedName>
        <fullName evidence="3">ABC-type amino acid transport substrate-binding protein</fullName>
    </submittedName>
</protein>
<dbReference type="PANTHER" id="PTHR38834">
    <property type="entry name" value="PERIPLASMIC SUBSTRATE BINDING PROTEIN FAMILY 3"/>
    <property type="match status" value="1"/>
</dbReference>
<sequence>MIHRLRPALLLLLCLTMPVSAEPPVPLSYLTEAYPPYNYSDDNILRGIAVDLLISASQHTRQPVSRGEIRLQPWPRAYRTALNKANTVLFSTTRTEEREKLFKWAGPIATTRVVLLARKSQRIRIESPADLQRYRIGTVPDDIGEQLVLAMGASATQLKHSSNASALAQQLQAGRIDLWAYEENVAHWFLRNAKLNPDDFESVYLLKQGELWYAFNPQVNDAQVSELQQAIDQLRQLPGRVGKTRYDDILLDYL</sequence>
<feature type="domain" description="Solute-binding protein family 3/N-terminal" evidence="2">
    <location>
        <begin position="32"/>
        <end position="235"/>
    </location>
</feature>
<dbReference type="PANTHER" id="PTHR38834:SF3">
    <property type="entry name" value="SOLUTE-BINDING PROTEIN FAMILY 3_N-TERMINAL DOMAIN-CONTAINING PROTEIN"/>
    <property type="match status" value="1"/>
</dbReference>
<dbReference type="AlphaFoldDB" id="A0A7X0BYG7"/>
<gene>
    <name evidence="3" type="ORF">HNP49_003566</name>
</gene>
<proteinExistence type="predicted"/>
<dbReference type="EMBL" id="JACHLL010000008">
    <property type="protein sequence ID" value="MBB6343364.1"/>
    <property type="molecule type" value="Genomic_DNA"/>
</dbReference>
<keyword evidence="4" id="KW-1185">Reference proteome</keyword>
<dbReference type="SUPFAM" id="SSF53850">
    <property type="entry name" value="Periplasmic binding protein-like II"/>
    <property type="match status" value="1"/>
</dbReference>